<accession>A0AAV3T4I1</accession>
<dbReference type="GO" id="GO:0050313">
    <property type="term" value="F:sulfur dioxygenase activity"/>
    <property type="evidence" value="ECO:0007669"/>
    <property type="project" value="InterPro"/>
</dbReference>
<comment type="caution">
    <text evidence="3">The sequence shown here is derived from an EMBL/GenBank/DDBJ whole genome shotgun (WGS) entry which is preliminary data.</text>
</comment>
<dbReference type="PROSITE" id="PS50206">
    <property type="entry name" value="RHODANESE_3"/>
    <property type="match status" value="1"/>
</dbReference>
<dbReference type="InterPro" id="IPR044528">
    <property type="entry name" value="POD-like_MBL-fold"/>
</dbReference>
<dbReference type="InterPro" id="IPR001279">
    <property type="entry name" value="Metallo-B-lactamas"/>
</dbReference>
<evidence type="ECO:0000259" key="2">
    <source>
        <dbReference type="PROSITE" id="PS50206"/>
    </source>
</evidence>
<dbReference type="InterPro" id="IPR051682">
    <property type="entry name" value="Mito_Persulfide_Diox"/>
</dbReference>
<dbReference type="SUPFAM" id="SSF52821">
    <property type="entry name" value="Rhodanese/Cell cycle control phosphatase"/>
    <property type="match status" value="1"/>
</dbReference>
<dbReference type="PANTHER" id="PTHR43084:SF1">
    <property type="entry name" value="PERSULFIDE DIOXYGENASE ETHE1, MITOCHONDRIAL"/>
    <property type="match status" value="1"/>
</dbReference>
<dbReference type="EMBL" id="BAAADU010000002">
    <property type="protein sequence ID" value="GAA0659114.1"/>
    <property type="molecule type" value="Genomic_DNA"/>
</dbReference>
<dbReference type="Gene3D" id="3.40.250.10">
    <property type="entry name" value="Rhodanese-like domain"/>
    <property type="match status" value="1"/>
</dbReference>
<feature type="domain" description="Rhodanese" evidence="2">
    <location>
        <begin position="16"/>
        <end position="108"/>
    </location>
</feature>
<gene>
    <name evidence="3" type="ORF">GCM10009019_24490</name>
</gene>
<dbReference type="InterPro" id="IPR001307">
    <property type="entry name" value="Thiosulphate_STrfase_CS"/>
</dbReference>
<dbReference type="GeneID" id="68572865"/>
<dbReference type="CDD" id="cd00158">
    <property type="entry name" value="RHOD"/>
    <property type="match status" value="1"/>
</dbReference>
<dbReference type="PANTHER" id="PTHR43084">
    <property type="entry name" value="PERSULFIDE DIOXYGENASE ETHE1"/>
    <property type="match status" value="1"/>
</dbReference>
<dbReference type="InterPro" id="IPR036866">
    <property type="entry name" value="RibonucZ/Hydroxyglut_hydro"/>
</dbReference>
<evidence type="ECO:0000313" key="4">
    <source>
        <dbReference type="Proteomes" id="UP001500194"/>
    </source>
</evidence>
<dbReference type="GO" id="GO:0046872">
    <property type="term" value="F:metal ion binding"/>
    <property type="evidence" value="ECO:0007669"/>
    <property type="project" value="UniProtKB-KW"/>
</dbReference>
<dbReference type="InterPro" id="IPR001763">
    <property type="entry name" value="Rhodanese-like_dom"/>
</dbReference>
<evidence type="ECO:0000313" key="3">
    <source>
        <dbReference type="EMBL" id="GAA0659114.1"/>
    </source>
</evidence>
<dbReference type="GO" id="GO:0006749">
    <property type="term" value="P:glutathione metabolic process"/>
    <property type="evidence" value="ECO:0007669"/>
    <property type="project" value="InterPro"/>
</dbReference>
<dbReference type="GO" id="GO:0070813">
    <property type="term" value="P:hydrogen sulfide metabolic process"/>
    <property type="evidence" value="ECO:0007669"/>
    <property type="project" value="TreeGrafter"/>
</dbReference>
<dbReference type="Pfam" id="PF00753">
    <property type="entry name" value="Lactamase_B"/>
    <property type="match status" value="1"/>
</dbReference>
<keyword evidence="4" id="KW-1185">Reference proteome</keyword>
<dbReference type="RefSeq" id="WP_227262242.1">
    <property type="nucleotide sequence ID" value="NZ_BAAADU010000002.1"/>
</dbReference>
<name>A0AAV3T4I1_9EURY</name>
<sequence>MPATTTPDELAALLDADADAAILDTRPPESFDAWHLPGAANVPYKPNQPFPADALPDGLDTTDRVLTICAKGTSSRFLAEELDAAGYRDVSVVAGGMRDWSAVYETVPVVARSDLEIVQVQRRAKGCLGYVVADPRTEEAAVVDPTRHTERFRALADARDWEVVRVLDTHVHADHVSGGRRLADALDVPYHLGANARERDVTYEYEEIARNETVSVGGVSLKAVPTPGHTTDLTSYLVADAAVLTGDALFTDSVGRTELEFGDADADRGARLQHESLQRTLLALPDSLAVLPGHASVAADGTWSPTPPGQPVKARVGALRDRLPLLSLSEDAFVERLTASAPAKPPNYERVIAINRGRETVENETELTELELGPNNCAID</sequence>
<dbReference type="InterPro" id="IPR036873">
    <property type="entry name" value="Rhodanese-like_dom_sf"/>
</dbReference>
<proteinExistence type="predicted"/>
<dbReference type="Pfam" id="PF00581">
    <property type="entry name" value="Rhodanese"/>
    <property type="match status" value="1"/>
</dbReference>
<dbReference type="SMART" id="SM00849">
    <property type="entry name" value="Lactamase_B"/>
    <property type="match status" value="1"/>
</dbReference>
<dbReference type="GO" id="GO:0004792">
    <property type="term" value="F:thiosulfate-cyanide sulfurtransferase activity"/>
    <property type="evidence" value="ECO:0007669"/>
    <property type="project" value="InterPro"/>
</dbReference>
<dbReference type="SMART" id="SM00450">
    <property type="entry name" value="RHOD"/>
    <property type="match status" value="1"/>
</dbReference>
<keyword evidence="1" id="KW-0479">Metal-binding</keyword>
<dbReference type="CDD" id="cd07724">
    <property type="entry name" value="POD-like_MBL-fold"/>
    <property type="match status" value="1"/>
</dbReference>
<dbReference type="PROSITE" id="PS00380">
    <property type="entry name" value="RHODANESE_1"/>
    <property type="match status" value="1"/>
</dbReference>
<reference evidence="3 4" key="1">
    <citation type="journal article" date="2019" name="Int. J. Syst. Evol. Microbiol.">
        <title>The Global Catalogue of Microorganisms (GCM) 10K type strain sequencing project: providing services to taxonomists for standard genome sequencing and annotation.</title>
        <authorList>
            <consortium name="The Broad Institute Genomics Platform"/>
            <consortium name="The Broad Institute Genome Sequencing Center for Infectious Disease"/>
            <person name="Wu L."/>
            <person name="Ma J."/>
        </authorList>
    </citation>
    <scope>NUCLEOTIDE SEQUENCE [LARGE SCALE GENOMIC DNA]</scope>
    <source>
        <strain evidence="3 4">JCM 16327</strain>
    </source>
</reference>
<protein>
    <submittedName>
        <fullName evidence="3">Rhodanese-like domain-containing protein</fullName>
    </submittedName>
</protein>
<dbReference type="Gene3D" id="3.60.15.10">
    <property type="entry name" value="Ribonuclease Z/Hydroxyacylglutathione hydrolase-like"/>
    <property type="match status" value="1"/>
</dbReference>
<dbReference type="AlphaFoldDB" id="A0AAV3T4I1"/>
<evidence type="ECO:0000256" key="1">
    <source>
        <dbReference type="ARBA" id="ARBA00022723"/>
    </source>
</evidence>
<dbReference type="SUPFAM" id="SSF56281">
    <property type="entry name" value="Metallo-hydrolase/oxidoreductase"/>
    <property type="match status" value="1"/>
</dbReference>
<organism evidence="3 4">
    <name type="scientific">Salarchaeum japonicum</name>
    <dbReference type="NCBI Taxonomy" id="555573"/>
    <lineage>
        <taxon>Archaea</taxon>
        <taxon>Methanobacteriati</taxon>
        <taxon>Methanobacteriota</taxon>
        <taxon>Stenosarchaea group</taxon>
        <taxon>Halobacteria</taxon>
        <taxon>Halobacteriales</taxon>
        <taxon>Halobacteriaceae</taxon>
    </lineage>
</organism>
<dbReference type="Proteomes" id="UP001500194">
    <property type="component" value="Unassembled WGS sequence"/>
</dbReference>